<proteinExistence type="predicted"/>
<protein>
    <submittedName>
        <fullName evidence="2">Uncharacterized protein</fullName>
    </submittedName>
</protein>
<evidence type="ECO:0000313" key="2">
    <source>
        <dbReference type="EMBL" id="CAA7267460.1"/>
    </source>
</evidence>
<dbReference type="EMBL" id="CACVBS010000060">
    <property type="protein sequence ID" value="CAA7267460.1"/>
    <property type="molecule type" value="Genomic_DNA"/>
</dbReference>
<comment type="caution">
    <text evidence="2">The sequence shown here is derived from an EMBL/GenBank/DDBJ whole genome shotgun (WGS) entry which is preliminary data.</text>
</comment>
<evidence type="ECO:0000313" key="3">
    <source>
        <dbReference type="Proteomes" id="UP000467700"/>
    </source>
</evidence>
<gene>
    <name evidence="2" type="ORF">AAE3_LOCUS9708</name>
</gene>
<name>A0A8S0WF02_CYCAE</name>
<keyword evidence="3" id="KW-1185">Reference proteome</keyword>
<feature type="compositionally biased region" description="Low complexity" evidence="1">
    <location>
        <begin position="325"/>
        <end position="336"/>
    </location>
</feature>
<dbReference type="OrthoDB" id="3205748at2759"/>
<dbReference type="AlphaFoldDB" id="A0A8S0WF02"/>
<accession>A0A8S0WF02</accession>
<sequence>MSAPTITSRFHAIVTARPLHGTGPPVIDQNYRTSTYESWGGARFQNAKRKKGPNETGVARKARRTSEDEGTGAREATTLFQSRDELLSALRKRFKQTADVDFHGMYEMLDPNTTHKERIQTVANEIWKTTGYRFTVKDHPQLTNGHKTRFWCSQDDAHRSKSSKAARQAQGNLYKPRMTSAGETMAKARFPCRSRLLISSRDSQVPGTRIITVRMHHHLAHEPYVDQNLPPDMAQTILEGYGWTQPEISSAGDSGMETVPPPAPQEEEDEEDDDNSPPQTYEPVEDDVHDISQQPPPPLSVNDHTHAMAPTHHMDNPDPQPPQLQPQTQQIPQTQPTHPPQPPQPSLPEIYHQRMQTHIRNLRDFCDGLEYNLQFNDYRMLDTLEREGGPFLNLVADCLRKEGRLVNAEDPPVLHVTGQMINGASAPGMDAMSIQRSYEGNPGINPRALGC</sequence>
<feature type="region of interest" description="Disordered" evidence="1">
    <location>
        <begin position="42"/>
        <end position="74"/>
    </location>
</feature>
<evidence type="ECO:0000256" key="1">
    <source>
        <dbReference type="SAM" id="MobiDB-lite"/>
    </source>
</evidence>
<feature type="compositionally biased region" description="Pro residues" evidence="1">
    <location>
        <begin position="337"/>
        <end position="346"/>
    </location>
</feature>
<reference evidence="2 3" key="1">
    <citation type="submission" date="2020-01" db="EMBL/GenBank/DDBJ databases">
        <authorList>
            <person name="Gupta K D."/>
        </authorList>
    </citation>
    <scope>NUCLEOTIDE SEQUENCE [LARGE SCALE GENOMIC DNA]</scope>
</reference>
<organism evidence="2 3">
    <name type="scientific">Cyclocybe aegerita</name>
    <name type="common">Black poplar mushroom</name>
    <name type="synonym">Agrocybe aegerita</name>
    <dbReference type="NCBI Taxonomy" id="1973307"/>
    <lineage>
        <taxon>Eukaryota</taxon>
        <taxon>Fungi</taxon>
        <taxon>Dikarya</taxon>
        <taxon>Basidiomycota</taxon>
        <taxon>Agaricomycotina</taxon>
        <taxon>Agaricomycetes</taxon>
        <taxon>Agaricomycetidae</taxon>
        <taxon>Agaricales</taxon>
        <taxon>Agaricineae</taxon>
        <taxon>Bolbitiaceae</taxon>
        <taxon>Cyclocybe</taxon>
    </lineage>
</organism>
<feature type="region of interest" description="Disordered" evidence="1">
    <location>
        <begin position="245"/>
        <end position="348"/>
    </location>
</feature>
<dbReference type="Proteomes" id="UP000467700">
    <property type="component" value="Unassembled WGS sequence"/>
</dbReference>
<feature type="compositionally biased region" description="Acidic residues" evidence="1">
    <location>
        <begin position="265"/>
        <end position="275"/>
    </location>
</feature>